<dbReference type="PANTHER" id="PTHR36173">
    <property type="entry name" value="RIBONUCLEASE VAPC16-RELATED"/>
    <property type="match status" value="1"/>
</dbReference>
<dbReference type="AlphaFoldDB" id="A0A0A1VNU7"/>
<dbReference type="RefSeq" id="WP_002738349.1">
    <property type="nucleotide sequence ID" value="NZ_BBPA01000002.1"/>
</dbReference>
<dbReference type="Pfam" id="PF01850">
    <property type="entry name" value="PIN"/>
    <property type="match status" value="1"/>
</dbReference>
<dbReference type="PANTHER" id="PTHR36173:SF1">
    <property type="entry name" value="RIBONUCLEASE VAPC22"/>
    <property type="match status" value="1"/>
</dbReference>
<dbReference type="Proteomes" id="UP000030321">
    <property type="component" value="Unassembled WGS sequence"/>
</dbReference>
<dbReference type="InterPro" id="IPR041705">
    <property type="entry name" value="PIN_Sll0205"/>
</dbReference>
<sequence>MSEVIVLDTHIWLWLINGNFDRFPEHWLEKFELAESLGVSPISCYEIALANQRGRLELSYPLQEWIQQALTVAKIDIFSITPEIAIRAVNLSPIHKDPFDRIIMATALAYGAKLASIDNLFSKYVEIKDHLMERGK</sequence>
<protein>
    <recommendedName>
        <fullName evidence="1">PIN domain-containing protein</fullName>
    </recommendedName>
</protein>
<dbReference type="InterPro" id="IPR002716">
    <property type="entry name" value="PIN_dom"/>
</dbReference>
<name>A0A0A1VNU7_MICAE</name>
<dbReference type="CDD" id="cd09872">
    <property type="entry name" value="PIN_Sll0205-like"/>
    <property type="match status" value="1"/>
</dbReference>
<proteinExistence type="predicted"/>
<organism evidence="2 3">
    <name type="scientific">Microcystis aeruginosa NIES-44</name>
    <dbReference type="NCBI Taxonomy" id="449439"/>
    <lineage>
        <taxon>Bacteria</taxon>
        <taxon>Bacillati</taxon>
        <taxon>Cyanobacteriota</taxon>
        <taxon>Cyanophyceae</taxon>
        <taxon>Oscillatoriophycideae</taxon>
        <taxon>Chroococcales</taxon>
        <taxon>Microcystaceae</taxon>
        <taxon>Microcystis</taxon>
    </lineage>
</organism>
<evidence type="ECO:0000313" key="2">
    <source>
        <dbReference type="EMBL" id="GAL91350.1"/>
    </source>
</evidence>
<evidence type="ECO:0000259" key="1">
    <source>
        <dbReference type="Pfam" id="PF01850"/>
    </source>
</evidence>
<comment type="caution">
    <text evidence="2">The sequence shown here is derived from an EMBL/GenBank/DDBJ whole genome shotgun (WGS) entry which is preliminary data.</text>
</comment>
<dbReference type="EMBL" id="BBPA01000002">
    <property type="protein sequence ID" value="GAL91350.1"/>
    <property type="molecule type" value="Genomic_DNA"/>
</dbReference>
<accession>A0A0A1VNU7</accession>
<feature type="domain" description="PIN" evidence="1">
    <location>
        <begin position="5"/>
        <end position="124"/>
    </location>
</feature>
<dbReference type="Gene3D" id="3.40.50.1010">
    <property type="entry name" value="5'-nuclease"/>
    <property type="match status" value="1"/>
</dbReference>
<dbReference type="SUPFAM" id="SSF88723">
    <property type="entry name" value="PIN domain-like"/>
    <property type="match status" value="1"/>
</dbReference>
<reference evidence="3" key="1">
    <citation type="journal article" date="2015" name="Genome">
        <title>Whole Genome Sequence of the Non-Microcystin-Producing Microcystis aeruginosa Strain NIES-44.</title>
        <authorList>
            <person name="Okano K."/>
            <person name="Miyata N."/>
            <person name="Ozaki Y."/>
        </authorList>
    </citation>
    <scope>NUCLEOTIDE SEQUENCE [LARGE SCALE GENOMIC DNA]</scope>
    <source>
        <strain evidence="3">NIES-44</strain>
    </source>
</reference>
<evidence type="ECO:0000313" key="3">
    <source>
        <dbReference type="Proteomes" id="UP000030321"/>
    </source>
</evidence>
<dbReference type="InterPro" id="IPR029060">
    <property type="entry name" value="PIN-like_dom_sf"/>
</dbReference>
<gene>
    <name evidence="2" type="ORF">N44_00719</name>
</gene>
<dbReference type="InterPro" id="IPR052919">
    <property type="entry name" value="TA_system_RNase"/>
</dbReference>